<evidence type="ECO:0000313" key="1">
    <source>
        <dbReference type="EMBL" id="CAI9620309.1"/>
    </source>
</evidence>
<accession>A0ABN9HES6</accession>
<name>A0ABN9HES6_9NEOB</name>
<dbReference type="InterPro" id="IPR052709">
    <property type="entry name" value="Transposase-MT_Hybrid"/>
</dbReference>
<evidence type="ECO:0000313" key="2">
    <source>
        <dbReference type="Proteomes" id="UP001162483"/>
    </source>
</evidence>
<organism evidence="1 2">
    <name type="scientific">Staurois parvus</name>
    <dbReference type="NCBI Taxonomy" id="386267"/>
    <lineage>
        <taxon>Eukaryota</taxon>
        <taxon>Metazoa</taxon>
        <taxon>Chordata</taxon>
        <taxon>Craniata</taxon>
        <taxon>Vertebrata</taxon>
        <taxon>Euteleostomi</taxon>
        <taxon>Amphibia</taxon>
        <taxon>Batrachia</taxon>
        <taxon>Anura</taxon>
        <taxon>Neobatrachia</taxon>
        <taxon>Ranoidea</taxon>
        <taxon>Ranidae</taxon>
        <taxon>Staurois</taxon>
    </lineage>
</organism>
<protein>
    <recommendedName>
        <fullName evidence="3">Transposase</fullName>
    </recommendedName>
</protein>
<sequence>KFLVNKGIKPADIYRWLQVQYGDETLSRSKTYEWHKHFKDGRMSISDDPSCGSSHPTAVIPVNTPRVEHLILDNRHITCCEIAQETNLSVGMENTIIYECPWMV</sequence>
<comment type="caution">
    <text evidence="1">The sequence shown here is derived from an EMBL/GenBank/DDBJ whole genome shotgun (WGS) entry which is preliminary data.</text>
</comment>
<dbReference type="EMBL" id="CATNWA010020898">
    <property type="protein sequence ID" value="CAI9620309.1"/>
    <property type="molecule type" value="Genomic_DNA"/>
</dbReference>
<keyword evidence="2" id="KW-1185">Reference proteome</keyword>
<proteinExistence type="predicted"/>
<dbReference type="Proteomes" id="UP001162483">
    <property type="component" value="Unassembled WGS sequence"/>
</dbReference>
<gene>
    <name evidence="1" type="ORF">SPARVUS_LOCUS15965146</name>
</gene>
<feature type="non-terminal residue" evidence="1">
    <location>
        <position position="1"/>
    </location>
</feature>
<dbReference type="PANTHER" id="PTHR46060">
    <property type="entry name" value="MARINER MOS1 TRANSPOSASE-LIKE PROTEIN"/>
    <property type="match status" value="1"/>
</dbReference>
<reference evidence="1" key="1">
    <citation type="submission" date="2023-05" db="EMBL/GenBank/DDBJ databases">
        <authorList>
            <person name="Stuckert A."/>
        </authorList>
    </citation>
    <scope>NUCLEOTIDE SEQUENCE</scope>
</reference>
<evidence type="ECO:0008006" key="3">
    <source>
        <dbReference type="Google" id="ProtNLM"/>
    </source>
</evidence>
<feature type="non-terminal residue" evidence="1">
    <location>
        <position position="104"/>
    </location>
</feature>
<dbReference type="PANTHER" id="PTHR46060:SF1">
    <property type="entry name" value="MARINER MOS1 TRANSPOSASE-LIKE PROTEIN"/>
    <property type="match status" value="1"/>
</dbReference>